<dbReference type="AlphaFoldDB" id="A0A1B2EDF9"/>
<comment type="subcellular location">
    <subcellularLocation>
        <location evidence="1">Cell membrane</location>
        <topology evidence="1">Multi-pass membrane protein</topology>
    </subcellularLocation>
</comment>
<dbReference type="InterPro" id="IPR032808">
    <property type="entry name" value="DoxX"/>
</dbReference>
<feature type="transmembrane region" description="Helical" evidence="7">
    <location>
        <begin position="73"/>
        <end position="91"/>
    </location>
</feature>
<dbReference type="GO" id="GO:0005886">
    <property type="term" value="C:plasma membrane"/>
    <property type="evidence" value="ECO:0007669"/>
    <property type="project" value="UniProtKB-SubCell"/>
</dbReference>
<dbReference type="Pfam" id="PF07681">
    <property type="entry name" value="DoxX"/>
    <property type="match status" value="1"/>
</dbReference>
<reference evidence="8" key="1">
    <citation type="submission" date="2016-07" db="EMBL/GenBank/DDBJ databases">
        <title>Microvirga ossetica sp. nov. a new species of rhizobia isolated from root nodules of the legume species Vicia alpestris Steven originated from North Ossetia region in the Caucasus.</title>
        <authorList>
            <person name="Safronova V.I."/>
            <person name="Kuznetsova I.G."/>
            <person name="Sazanova A.L."/>
            <person name="Belimov A."/>
            <person name="Andronov E."/>
            <person name="Osledkin Y.S."/>
            <person name="Onishchuk O.P."/>
            <person name="Kurchak O.N."/>
            <person name="Shaposhnikov A.I."/>
            <person name="Willems A."/>
            <person name="Tikhonovich I.A."/>
        </authorList>
    </citation>
    <scope>NUCLEOTIDE SEQUENCE [LARGE SCALE GENOMIC DNA]</scope>
    <source>
        <strain evidence="8">V5/3M</strain>
    </source>
</reference>
<evidence type="ECO:0000256" key="2">
    <source>
        <dbReference type="ARBA" id="ARBA00006679"/>
    </source>
</evidence>
<name>A0A1B2EDF9_9HYPH</name>
<feature type="transmembrane region" description="Helical" evidence="7">
    <location>
        <begin position="7"/>
        <end position="26"/>
    </location>
</feature>
<evidence type="ECO:0000256" key="5">
    <source>
        <dbReference type="ARBA" id="ARBA00022989"/>
    </source>
</evidence>
<protein>
    <submittedName>
        <fullName evidence="8">DoxX family protein</fullName>
    </submittedName>
</protein>
<dbReference type="PANTHER" id="PTHR33452">
    <property type="entry name" value="OXIDOREDUCTASE CATD-RELATED"/>
    <property type="match status" value="1"/>
</dbReference>
<keyword evidence="4 7" id="KW-0812">Transmembrane</keyword>
<gene>
    <name evidence="8" type="ORF">BB934_06900</name>
</gene>
<dbReference type="EMBL" id="CP016616">
    <property type="protein sequence ID" value="ANY77998.1"/>
    <property type="molecule type" value="Genomic_DNA"/>
</dbReference>
<keyword evidence="5 7" id="KW-1133">Transmembrane helix</keyword>
<sequence length="136" mass="14565">MIKLQAPLAFAARLMLAFIFIVEGWGKIGSYEGTLQYMENHGVPGLLLPLVIVTELGGGLLIAFGFQTRLAALALAGFCVLTAILFHRNIADIGEFIHFNKDLAIAGGFLLLAAFGAGGWSLDAMQLRRAAPAHRI</sequence>
<accession>A0A1B2EDF9</accession>
<keyword evidence="6 7" id="KW-0472">Membrane</keyword>
<dbReference type="OrthoDB" id="7272111at2"/>
<proteinExistence type="inferred from homology"/>
<evidence type="ECO:0000256" key="3">
    <source>
        <dbReference type="ARBA" id="ARBA00022475"/>
    </source>
</evidence>
<evidence type="ECO:0000256" key="1">
    <source>
        <dbReference type="ARBA" id="ARBA00004651"/>
    </source>
</evidence>
<keyword evidence="3" id="KW-1003">Cell membrane</keyword>
<evidence type="ECO:0000256" key="6">
    <source>
        <dbReference type="ARBA" id="ARBA00023136"/>
    </source>
</evidence>
<dbReference type="PANTHER" id="PTHR33452:SF1">
    <property type="entry name" value="INNER MEMBRANE PROTEIN YPHA-RELATED"/>
    <property type="match status" value="1"/>
</dbReference>
<comment type="similarity">
    <text evidence="2">Belongs to the DoxX family.</text>
</comment>
<organism evidence="8">
    <name type="scientific">Microvirga ossetica</name>
    <dbReference type="NCBI Taxonomy" id="1882682"/>
    <lineage>
        <taxon>Bacteria</taxon>
        <taxon>Pseudomonadati</taxon>
        <taxon>Pseudomonadota</taxon>
        <taxon>Alphaproteobacteria</taxon>
        <taxon>Hyphomicrobiales</taxon>
        <taxon>Methylobacteriaceae</taxon>
        <taxon>Microvirga</taxon>
    </lineage>
</organism>
<dbReference type="InterPro" id="IPR051907">
    <property type="entry name" value="DoxX-like_oxidoreductase"/>
</dbReference>
<feature type="transmembrane region" description="Helical" evidence="7">
    <location>
        <begin position="46"/>
        <end position="66"/>
    </location>
</feature>
<evidence type="ECO:0000256" key="4">
    <source>
        <dbReference type="ARBA" id="ARBA00022692"/>
    </source>
</evidence>
<evidence type="ECO:0000313" key="8">
    <source>
        <dbReference type="EMBL" id="ANY77998.1"/>
    </source>
</evidence>
<dbReference type="RefSeq" id="WP_099508989.1">
    <property type="nucleotide sequence ID" value="NZ_CP016616.1"/>
</dbReference>
<feature type="transmembrane region" description="Helical" evidence="7">
    <location>
        <begin position="103"/>
        <end position="122"/>
    </location>
</feature>
<dbReference type="KEGG" id="moc:BB934_06900"/>
<evidence type="ECO:0000256" key="7">
    <source>
        <dbReference type="SAM" id="Phobius"/>
    </source>
</evidence>